<accession>A0A2V0RBK0</accession>
<proteinExistence type="predicted"/>
<comment type="caution">
    <text evidence="1">The sequence shown here is derived from an EMBL/GenBank/DDBJ whole genome shotgun (WGS) entry which is preliminary data.</text>
</comment>
<dbReference type="EMBL" id="BDQD01000165">
    <property type="protein sequence ID" value="GBH22729.1"/>
    <property type="molecule type" value="Genomic_RNA"/>
</dbReference>
<sequence length="505" mass="52818">MSSIEQTKAYAVAVAEASLGSFTKQARGDLEAPNGDENVRLYTAKGGSAVTLASDTTSAAVVFDPESSLRNGQMNVVVYERNASNAVAAVQTVSLGRSTNEFLSAGILSSGLKVFNSSGVDVIGGTQTAAVLTAVPRDISTITTTDVANFCSNHERDLVSGVVSREDSTMTMCMTDHFGKKMSLSRSNTLGNVVERSWDSSIGTRLTTEGENLMKVGSRTMVATASGATNAEILANENRRLIDTNFLSAGNNPLTLATYNATVEARIVMNDPGSAVAQFKINVRALGVDAAGTVVAEVNLTDILTTAASSVYTFSAATTLTSATTPIHRVILGLVSTSSDVTDTLRAADSSAVVKAFEETADIPARPIHVCVFEGLNASATLNINSTAVMTGVPDSTNVFISSAGSVSRVVYDTNLVEMFLRSVSRVLPRAHTITGHGAMEKAVMAVFGSEDIKLSFQAMSFGDVIKKLSGAGKFAKATIRDVSDIAKEVEPILSAGMAIGRMMI</sequence>
<organism evidence="1">
    <name type="scientific">viral metagenome</name>
    <dbReference type="NCBI Taxonomy" id="1070528"/>
    <lineage>
        <taxon>unclassified sequences</taxon>
        <taxon>metagenomes</taxon>
        <taxon>organismal metagenomes</taxon>
    </lineage>
</organism>
<protein>
    <submittedName>
        <fullName evidence="1">Uncharacterized protein</fullName>
    </submittedName>
</protein>
<evidence type="ECO:0000313" key="1">
    <source>
        <dbReference type="EMBL" id="GBH22729.1"/>
    </source>
</evidence>
<reference evidence="1" key="1">
    <citation type="submission" date="2017-04" db="EMBL/GenBank/DDBJ databases">
        <title>Unveiling RNA virosphere associated with marine microorganisms.</title>
        <authorList>
            <person name="Urayama S."/>
            <person name="Takaki Y."/>
            <person name="Nishi S."/>
            <person name="Yoshida Y."/>
            <person name="Deguchi S."/>
            <person name="Takai K."/>
            <person name="Nunoura T."/>
        </authorList>
    </citation>
    <scope>NUCLEOTIDE SEQUENCE</scope>
</reference>
<name>A0A2V0RBK0_9ZZZZ</name>
<dbReference type="AlphaFoldDB" id="A0A2V0RBK0"/>